<dbReference type="InterPro" id="IPR024055">
    <property type="entry name" value="TIF2_asu_C"/>
</dbReference>
<proteinExistence type="predicted"/>
<name>A0ABQ7KL12_BRACM</name>
<dbReference type="EMBL" id="JADBGQ010000156">
    <property type="protein sequence ID" value="KAG5373648.1"/>
    <property type="molecule type" value="Genomic_DNA"/>
</dbReference>
<accession>A0ABQ7KL12</accession>
<evidence type="ECO:0000313" key="3">
    <source>
        <dbReference type="Proteomes" id="UP000823674"/>
    </source>
</evidence>
<comment type="caution">
    <text evidence="2">The sequence shown here is derived from an EMBL/GenBank/DDBJ whole genome shotgun (WGS) entry which is preliminary data.</text>
</comment>
<protein>
    <submittedName>
        <fullName evidence="2">Uncharacterized protein</fullName>
    </submittedName>
</protein>
<feature type="compositionally biased region" description="Acidic residues" evidence="1">
    <location>
        <begin position="56"/>
        <end position="75"/>
    </location>
</feature>
<feature type="region of interest" description="Disordered" evidence="1">
    <location>
        <begin position="51"/>
        <end position="82"/>
    </location>
</feature>
<dbReference type="SUPFAM" id="SSF110993">
    <property type="entry name" value="eIF-2-alpha, C-terminal domain"/>
    <property type="match status" value="1"/>
</dbReference>
<reference evidence="2 3" key="1">
    <citation type="submission" date="2021-03" db="EMBL/GenBank/DDBJ databases">
        <authorList>
            <person name="King G.J."/>
            <person name="Bancroft I."/>
            <person name="Baten A."/>
            <person name="Bloomfield J."/>
            <person name="Borpatragohain P."/>
            <person name="He Z."/>
            <person name="Irish N."/>
            <person name="Irwin J."/>
            <person name="Liu K."/>
            <person name="Mauleon R.P."/>
            <person name="Moore J."/>
            <person name="Morris R."/>
            <person name="Ostergaard L."/>
            <person name="Wang B."/>
            <person name="Wells R."/>
        </authorList>
    </citation>
    <scope>NUCLEOTIDE SEQUENCE [LARGE SCALE GENOMIC DNA]</scope>
    <source>
        <strain evidence="2">R-o-18</strain>
        <tissue evidence="2">Leaf</tissue>
    </source>
</reference>
<organism evidence="2 3">
    <name type="scientific">Brassica rapa subsp. trilocularis</name>
    <dbReference type="NCBI Taxonomy" id="1813537"/>
    <lineage>
        <taxon>Eukaryota</taxon>
        <taxon>Viridiplantae</taxon>
        <taxon>Streptophyta</taxon>
        <taxon>Embryophyta</taxon>
        <taxon>Tracheophyta</taxon>
        <taxon>Spermatophyta</taxon>
        <taxon>Magnoliopsida</taxon>
        <taxon>eudicotyledons</taxon>
        <taxon>Gunneridae</taxon>
        <taxon>Pentapetalae</taxon>
        <taxon>rosids</taxon>
        <taxon>malvids</taxon>
        <taxon>Brassicales</taxon>
        <taxon>Brassicaceae</taxon>
        <taxon>Brassiceae</taxon>
        <taxon>Brassica</taxon>
    </lineage>
</organism>
<sequence>VTKVVPAVTEEDQGIEILTEAIAACTETIDQHKGKLVVKEAPRAVKHMAKLRMDNEEISGNEEEEEDTGMGEVDIEGAGIVE</sequence>
<feature type="non-terminal residue" evidence="2">
    <location>
        <position position="1"/>
    </location>
</feature>
<dbReference type="Gene3D" id="3.30.70.1130">
    <property type="entry name" value="EIF_2_alpha"/>
    <property type="match status" value="1"/>
</dbReference>
<gene>
    <name evidence="2" type="primary">SC311g500010.1_BraROA</name>
    <name evidence="2" type="ORF">IGI04_043033</name>
</gene>
<evidence type="ECO:0000256" key="1">
    <source>
        <dbReference type="SAM" id="MobiDB-lite"/>
    </source>
</evidence>
<dbReference type="Proteomes" id="UP000823674">
    <property type="component" value="Unassembled WGS sequence"/>
</dbReference>
<keyword evidence="3" id="KW-1185">Reference proteome</keyword>
<evidence type="ECO:0000313" key="2">
    <source>
        <dbReference type="EMBL" id="KAG5373648.1"/>
    </source>
</evidence>